<dbReference type="FunFam" id="1.10.3430.10:FF:000008">
    <property type="entry name" value="Ammonium transporter"/>
    <property type="match status" value="1"/>
</dbReference>
<keyword evidence="5 8" id="KW-1133">Transmembrane helix</keyword>
<comment type="caution">
    <text evidence="9">The sequence shown here is derived from an EMBL/GenBank/DDBJ whole genome shotgun (WGS) entry which is preliminary data.</text>
</comment>
<keyword evidence="7 8" id="KW-0924">Ammonia transport</keyword>
<sequence>MTTPAYYVTTSGNSTALPVGVTWDDATWILTNSFIIFTMQTGFGMLEAGAVSLKNEVNIMVKNAVDVIYGGLSYWTFGYAFSFGEDSGSNPFIGIGYFFVDSSDPNELGILFATFVFQLSFATTATTIASGMMAERTKLFSYSLFSFFNTLVYCVPAHWVWGSNGFLSELGVIDIAGSGAVHLLGAVSGLVATILLKPRIGRYDNIDDEPPIGNGTNSILGMFILWWGWLSFNCGSTFGISGGKWKLAAKAAATTLIAAMGGGFAGCTYSQIRTKGKLQIGDLVNSVLGALVGITAGCAIVKPWEALIIGIIAGMLTLGTIILLDKMKIDDPVGGFGVHGVGGVWGMLAVGLFAENDTLENMTKGQSGLFRGGGFRLLGVQLLACVCIAAWSALSTLAILLPLKYTLGIRLSKDHERLGSDYVEHGIDHHQPTGMMFIGNRVASEPAVYARRGSRVSNADSKKGSDWNIRRSNKIAEANKNIKNDDEDYISTIGDENMTKVPIDHPSAVVSSPRQRSAAKELAKRLSIKEPEPSISSIFGSDAELIPGGVDNKT</sequence>
<feature type="transmembrane region" description="Helical" evidence="8">
    <location>
        <begin position="306"/>
        <end position="324"/>
    </location>
</feature>
<dbReference type="SUPFAM" id="SSF111352">
    <property type="entry name" value="Ammonium transporter"/>
    <property type="match status" value="1"/>
</dbReference>
<dbReference type="GO" id="GO:0005886">
    <property type="term" value="C:plasma membrane"/>
    <property type="evidence" value="ECO:0007669"/>
    <property type="project" value="UniProtKB-SubCell"/>
</dbReference>
<evidence type="ECO:0000313" key="9">
    <source>
        <dbReference type="EMBL" id="CAH1778550.1"/>
    </source>
</evidence>
<dbReference type="GO" id="GO:0097272">
    <property type="term" value="P:ammonium homeostasis"/>
    <property type="evidence" value="ECO:0007669"/>
    <property type="project" value="TreeGrafter"/>
</dbReference>
<dbReference type="Pfam" id="PF00909">
    <property type="entry name" value="Ammonium_transp"/>
    <property type="match status" value="1"/>
</dbReference>
<dbReference type="Proteomes" id="UP000749559">
    <property type="component" value="Unassembled WGS sequence"/>
</dbReference>
<dbReference type="InterPro" id="IPR029020">
    <property type="entry name" value="Ammonium/urea_transptr"/>
</dbReference>
<protein>
    <recommendedName>
        <fullName evidence="8">Ammonium transporter</fullName>
    </recommendedName>
</protein>
<keyword evidence="6 8" id="KW-0472">Membrane</keyword>
<comment type="similarity">
    <text evidence="2 8">Belongs to the ammonia transporter channel (TC 1.A.11.2) family.</text>
</comment>
<dbReference type="PANTHER" id="PTHR11730">
    <property type="entry name" value="AMMONIUM TRANSPORTER"/>
    <property type="match status" value="1"/>
</dbReference>
<dbReference type="EMBL" id="CAIIXF020000003">
    <property type="protein sequence ID" value="CAH1778550.1"/>
    <property type="molecule type" value="Genomic_DNA"/>
</dbReference>
<feature type="transmembrane region" description="Helical" evidence="8">
    <location>
        <begin position="67"/>
        <end position="84"/>
    </location>
</feature>
<keyword evidence="10" id="KW-1185">Reference proteome</keyword>
<gene>
    <name evidence="9" type="ORF">OFUS_LOCUS5454</name>
</gene>
<feature type="transmembrane region" description="Helical" evidence="8">
    <location>
        <begin position="173"/>
        <end position="196"/>
    </location>
</feature>
<dbReference type="GO" id="GO:0008519">
    <property type="term" value="F:ammonium channel activity"/>
    <property type="evidence" value="ECO:0007669"/>
    <property type="project" value="InterPro"/>
</dbReference>
<dbReference type="PANTHER" id="PTHR11730:SF58">
    <property type="entry name" value="AMMONIUM TRANSPORTER"/>
    <property type="match status" value="1"/>
</dbReference>
<evidence type="ECO:0000256" key="1">
    <source>
        <dbReference type="ARBA" id="ARBA00004141"/>
    </source>
</evidence>
<feature type="transmembrane region" description="Helical" evidence="8">
    <location>
        <begin position="336"/>
        <end position="354"/>
    </location>
</feature>
<name>A0A8J1URU2_OWEFU</name>
<feature type="transmembrane region" description="Helical" evidence="8">
    <location>
        <begin position="247"/>
        <end position="268"/>
    </location>
</feature>
<keyword evidence="3 8" id="KW-0813">Transport</keyword>
<proteinExistence type="inferred from homology"/>
<keyword evidence="4 8" id="KW-0812">Transmembrane</keyword>
<feature type="transmembrane region" description="Helical" evidence="8">
    <location>
        <begin position="108"/>
        <end position="128"/>
    </location>
</feature>
<feature type="transmembrane region" description="Helical" evidence="8">
    <location>
        <begin position="26"/>
        <end position="46"/>
    </location>
</feature>
<evidence type="ECO:0000256" key="3">
    <source>
        <dbReference type="ARBA" id="ARBA00022448"/>
    </source>
</evidence>
<dbReference type="Gene3D" id="1.10.3430.10">
    <property type="entry name" value="Ammonium transporter AmtB like domains"/>
    <property type="match status" value="1"/>
</dbReference>
<evidence type="ECO:0000256" key="6">
    <source>
        <dbReference type="ARBA" id="ARBA00023136"/>
    </source>
</evidence>
<organism evidence="9 10">
    <name type="scientific">Owenia fusiformis</name>
    <name type="common">Polychaete worm</name>
    <dbReference type="NCBI Taxonomy" id="6347"/>
    <lineage>
        <taxon>Eukaryota</taxon>
        <taxon>Metazoa</taxon>
        <taxon>Spiralia</taxon>
        <taxon>Lophotrochozoa</taxon>
        <taxon>Annelida</taxon>
        <taxon>Polychaeta</taxon>
        <taxon>Sedentaria</taxon>
        <taxon>Canalipalpata</taxon>
        <taxon>Sabellida</taxon>
        <taxon>Oweniida</taxon>
        <taxon>Oweniidae</taxon>
        <taxon>Owenia</taxon>
    </lineage>
</organism>
<evidence type="ECO:0000256" key="4">
    <source>
        <dbReference type="ARBA" id="ARBA00022692"/>
    </source>
</evidence>
<dbReference type="InterPro" id="IPR024041">
    <property type="entry name" value="NH4_transpt_AmtB-like_dom"/>
</dbReference>
<dbReference type="OrthoDB" id="534912at2759"/>
<evidence type="ECO:0000313" key="10">
    <source>
        <dbReference type="Proteomes" id="UP000749559"/>
    </source>
</evidence>
<comment type="subcellular location">
    <subcellularLocation>
        <location evidence="8">Cell membrane</location>
        <topology evidence="8">Multi-pass membrane protein</topology>
    </subcellularLocation>
    <subcellularLocation>
        <location evidence="1">Membrane</location>
        <topology evidence="1">Multi-pass membrane protein</topology>
    </subcellularLocation>
</comment>
<dbReference type="InterPro" id="IPR001905">
    <property type="entry name" value="Ammonium_transpt"/>
</dbReference>
<evidence type="ECO:0000256" key="2">
    <source>
        <dbReference type="ARBA" id="ARBA00005887"/>
    </source>
</evidence>
<feature type="transmembrane region" description="Helical" evidence="8">
    <location>
        <begin position="374"/>
        <end position="403"/>
    </location>
</feature>
<reference evidence="9" key="1">
    <citation type="submission" date="2022-03" db="EMBL/GenBank/DDBJ databases">
        <authorList>
            <person name="Martin C."/>
        </authorList>
    </citation>
    <scope>NUCLEOTIDE SEQUENCE</scope>
</reference>
<dbReference type="NCBIfam" id="TIGR00836">
    <property type="entry name" value="amt"/>
    <property type="match status" value="1"/>
</dbReference>
<evidence type="ECO:0000256" key="7">
    <source>
        <dbReference type="ARBA" id="ARBA00023177"/>
    </source>
</evidence>
<feature type="transmembrane region" description="Helical" evidence="8">
    <location>
        <begin position="280"/>
        <end position="300"/>
    </location>
</feature>
<accession>A0A8J1URU2</accession>
<feature type="transmembrane region" description="Helical" evidence="8">
    <location>
        <begin position="140"/>
        <end position="161"/>
    </location>
</feature>
<evidence type="ECO:0000256" key="5">
    <source>
        <dbReference type="ARBA" id="ARBA00022989"/>
    </source>
</evidence>
<dbReference type="AlphaFoldDB" id="A0A8J1URU2"/>
<feature type="transmembrane region" description="Helical" evidence="8">
    <location>
        <begin position="217"/>
        <end position="241"/>
    </location>
</feature>
<evidence type="ECO:0000256" key="8">
    <source>
        <dbReference type="RuleBase" id="RU362002"/>
    </source>
</evidence>